<feature type="region of interest" description="Disordered" evidence="1">
    <location>
        <begin position="70"/>
        <end position="117"/>
    </location>
</feature>
<dbReference type="Proteomes" id="UP000460272">
    <property type="component" value="Unassembled WGS sequence"/>
</dbReference>
<evidence type="ECO:0000256" key="1">
    <source>
        <dbReference type="SAM" id="MobiDB-lite"/>
    </source>
</evidence>
<comment type="caution">
    <text evidence="3">The sequence shown here is derived from an EMBL/GenBank/DDBJ whole genome shotgun (WGS) entry which is preliminary data.</text>
</comment>
<name>A0A6P2BPC7_9ACTN</name>
<accession>A0A6P2BPC7</accession>
<reference evidence="3 4" key="1">
    <citation type="submission" date="2018-11" db="EMBL/GenBank/DDBJ databases">
        <title>Trebonia kvetii gen.nov., sp.nov., a novel acidophilic actinobacterium, and proposal of the new actinobacterial family Treboniaceae fam. nov.</title>
        <authorList>
            <person name="Rapoport D."/>
            <person name="Sagova-Mareckova M."/>
            <person name="Sedlacek I."/>
            <person name="Provaznik J."/>
            <person name="Kralova S."/>
            <person name="Pavlinic D."/>
            <person name="Benes V."/>
            <person name="Kopecky J."/>
        </authorList>
    </citation>
    <scope>NUCLEOTIDE SEQUENCE [LARGE SCALE GENOMIC DNA]</scope>
    <source>
        <strain evidence="3 4">15Tr583</strain>
    </source>
</reference>
<dbReference type="RefSeq" id="WP_145860360.1">
    <property type="nucleotide sequence ID" value="NZ_RPFW01000008.1"/>
</dbReference>
<keyword evidence="2" id="KW-0472">Membrane</keyword>
<keyword evidence="4" id="KW-1185">Reference proteome</keyword>
<dbReference type="AlphaFoldDB" id="A0A6P2BPC7"/>
<organism evidence="3 4">
    <name type="scientific">Trebonia kvetii</name>
    <dbReference type="NCBI Taxonomy" id="2480626"/>
    <lineage>
        <taxon>Bacteria</taxon>
        <taxon>Bacillati</taxon>
        <taxon>Actinomycetota</taxon>
        <taxon>Actinomycetes</taxon>
        <taxon>Streptosporangiales</taxon>
        <taxon>Treboniaceae</taxon>
        <taxon>Trebonia</taxon>
    </lineage>
</organism>
<evidence type="ECO:0000313" key="3">
    <source>
        <dbReference type="EMBL" id="TVZ00698.1"/>
    </source>
</evidence>
<feature type="compositionally biased region" description="Low complexity" evidence="1">
    <location>
        <begin position="85"/>
        <end position="99"/>
    </location>
</feature>
<gene>
    <name evidence="3" type="ORF">EAS64_35655</name>
</gene>
<evidence type="ECO:0000313" key="4">
    <source>
        <dbReference type="Proteomes" id="UP000460272"/>
    </source>
</evidence>
<keyword evidence="2" id="KW-0812">Transmembrane</keyword>
<feature type="compositionally biased region" description="Low complexity" evidence="1">
    <location>
        <begin position="106"/>
        <end position="115"/>
    </location>
</feature>
<dbReference type="EMBL" id="RPFW01000008">
    <property type="protein sequence ID" value="TVZ00698.1"/>
    <property type="molecule type" value="Genomic_DNA"/>
</dbReference>
<protein>
    <submittedName>
        <fullName evidence="3">Uncharacterized protein</fullName>
    </submittedName>
</protein>
<feature type="transmembrane region" description="Helical" evidence="2">
    <location>
        <begin position="127"/>
        <end position="147"/>
    </location>
</feature>
<sequence length="158" mass="15320">MTGAQPGKISLNQPIDLSAQELKLSGTLKLSKAGTDHLEVPAKFTLTMHLAELAVPLTLSCTINSTPPPVGLSIAVTGGSPGPTPSQGATSSASATSTAGPGGQPQGSAAPSGAPDTGGSLGVACNLPMAVAGGAMALGGLGLVLTARRRRSGRGVSR</sequence>
<proteinExistence type="predicted"/>
<keyword evidence="2" id="KW-1133">Transmembrane helix</keyword>
<evidence type="ECO:0000256" key="2">
    <source>
        <dbReference type="SAM" id="Phobius"/>
    </source>
</evidence>